<dbReference type="PANTHER" id="PTHR24045:SF0">
    <property type="entry name" value="N-ACETYLGLUCOSAMINE-1-PHOSPHOTRANSFERASE SUBUNITS ALPHA_BETA"/>
    <property type="match status" value="1"/>
</dbReference>
<gene>
    <name evidence="8" type="primary">cpsY</name>
    <name evidence="8" type="ORF">GCM10025881_04040</name>
</gene>
<dbReference type="Pfam" id="PF11380">
    <property type="entry name" value="Stealth_CR2"/>
    <property type="match status" value="1"/>
</dbReference>
<evidence type="ECO:0000259" key="5">
    <source>
        <dbReference type="Pfam" id="PF17101"/>
    </source>
</evidence>
<evidence type="ECO:0000256" key="1">
    <source>
        <dbReference type="ARBA" id="ARBA00007583"/>
    </source>
</evidence>
<dbReference type="Pfam" id="PF17103">
    <property type="entry name" value="Stealth_CR4"/>
    <property type="match status" value="1"/>
</dbReference>
<keyword evidence="3" id="KW-0270">Exopolysaccharide synthesis</keyword>
<evidence type="ECO:0000256" key="3">
    <source>
        <dbReference type="ARBA" id="ARBA00023169"/>
    </source>
</evidence>
<dbReference type="EMBL" id="BSVB01000001">
    <property type="protein sequence ID" value="GMA93580.1"/>
    <property type="molecule type" value="Genomic_DNA"/>
</dbReference>
<evidence type="ECO:0000256" key="2">
    <source>
        <dbReference type="ARBA" id="ARBA00022679"/>
    </source>
</evidence>
<protein>
    <submittedName>
        <fullName evidence="8">Exopolysaccharide phosphotransferase CpsY</fullName>
    </submittedName>
</protein>
<dbReference type="InterPro" id="IPR031357">
    <property type="entry name" value="Stealth_CR3"/>
</dbReference>
<evidence type="ECO:0000313" key="9">
    <source>
        <dbReference type="Proteomes" id="UP001157034"/>
    </source>
</evidence>
<dbReference type="InterPro" id="IPR031356">
    <property type="entry name" value="Stealth_CR4"/>
</dbReference>
<feature type="domain" description="Stealth protein CR2 conserved region 2" evidence="4">
    <location>
        <begin position="236"/>
        <end position="340"/>
    </location>
</feature>
<reference evidence="9" key="1">
    <citation type="journal article" date="2019" name="Int. J. Syst. Evol. Microbiol.">
        <title>The Global Catalogue of Microorganisms (GCM) 10K type strain sequencing project: providing services to taxonomists for standard genome sequencing and annotation.</title>
        <authorList>
            <consortium name="The Broad Institute Genomics Platform"/>
            <consortium name="The Broad Institute Genome Sequencing Center for Infectious Disease"/>
            <person name="Wu L."/>
            <person name="Ma J."/>
        </authorList>
    </citation>
    <scope>NUCLEOTIDE SEQUENCE [LARGE SCALE GENOMIC DNA]</scope>
    <source>
        <strain evidence="9">NBRC 108894</strain>
    </source>
</reference>
<comment type="similarity">
    <text evidence="1">Belongs to the stealth family.</text>
</comment>
<dbReference type="InterPro" id="IPR047141">
    <property type="entry name" value="Stealth"/>
</dbReference>
<dbReference type="RefSeq" id="WP_284252444.1">
    <property type="nucleotide sequence ID" value="NZ_BAAAQO010000003.1"/>
</dbReference>
<proteinExistence type="inferred from homology"/>
<evidence type="ECO:0000259" key="7">
    <source>
        <dbReference type="Pfam" id="PF17103"/>
    </source>
</evidence>
<dbReference type="InterPro" id="IPR031358">
    <property type="entry name" value="Stealth_CR1"/>
</dbReference>
<evidence type="ECO:0000259" key="6">
    <source>
        <dbReference type="Pfam" id="PF17102"/>
    </source>
</evidence>
<comment type="caution">
    <text evidence="8">The sequence shown here is derived from an EMBL/GenBank/DDBJ whole genome shotgun (WGS) entry which is preliminary data.</text>
</comment>
<sequence>MPPPRRTTADILAERPDVVRDGTRLVLTGPPLTREEATIADLRLVRDALDAAGIDYLLIRGDRDTAVLSVDRARRARVEQAFATAFAGEPMYARVLGSGRRSERLLARGRLPGDDEDLFLIYRPRTRAVRGVWRAADAAIRLEFWRFDDTEIVAPRPNALTRQRIRREDAVVSSVERYGDRWPTLAGMFDEQVDDIDFDIDLVFSWVDGSEPGYLALRESYLDDRSARAPDGGAARYRQIDELRYAMRSARAYAPWIRRIHLVTDSTPPAWLDVDHPDVRVVRSADFFEKTEVLPTFNSHAIEAQLHRIPGLSEHFLYSNDDMFFGRPVAPSLFFSPGGVSRFVEATLRIGLGAAHPDRTGHDNAMRVNRALLQQRFGRTMTRHLEHCAAPLRRSVLAELEAEFPEDFARTAASRFRSGDDISVTNSLYHYYALLTGRAVVQTDAHVRYVETTLATTADSLRDIERRRRYDMFCLNDGSAPEISDAQRVALVTAFLERYFPVPGPWERTN</sequence>
<feature type="domain" description="Stealth protein CR4 conserved region 4" evidence="7">
    <location>
        <begin position="465"/>
        <end position="509"/>
    </location>
</feature>
<feature type="domain" description="Stealth protein CR3 conserved region 3" evidence="6">
    <location>
        <begin position="387"/>
        <end position="433"/>
    </location>
</feature>
<dbReference type="Pfam" id="PF17101">
    <property type="entry name" value="Stealth_CR1"/>
    <property type="match status" value="1"/>
</dbReference>
<name>A0ABQ6K3B7_9MICO</name>
<keyword evidence="2" id="KW-0808">Transferase</keyword>
<keyword evidence="9" id="KW-1185">Reference proteome</keyword>
<evidence type="ECO:0000259" key="4">
    <source>
        <dbReference type="Pfam" id="PF11380"/>
    </source>
</evidence>
<feature type="domain" description="Stealth protein CR1 conserved region 1" evidence="5">
    <location>
        <begin position="198"/>
        <end position="223"/>
    </location>
</feature>
<dbReference type="PANTHER" id="PTHR24045">
    <property type="match status" value="1"/>
</dbReference>
<dbReference type="InterPro" id="IPR021520">
    <property type="entry name" value="Stealth_CR2"/>
</dbReference>
<accession>A0ABQ6K3B7</accession>
<dbReference type="Pfam" id="PF17102">
    <property type="entry name" value="Stealth_CR3"/>
    <property type="match status" value="1"/>
</dbReference>
<organism evidence="8 9">
    <name type="scientific">Pseudolysinimonas kribbensis</name>
    <dbReference type="NCBI Taxonomy" id="433641"/>
    <lineage>
        <taxon>Bacteria</taxon>
        <taxon>Bacillati</taxon>
        <taxon>Actinomycetota</taxon>
        <taxon>Actinomycetes</taxon>
        <taxon>Micrococcales</taxon>
        <taxon>Microbacteriaceae</taxon>
        <taxon>Pseudolysinimonas</taxon>
    </lineage>
</organism>
<evidence type="ECO:0000313" key="8">
    <source>
        <dbReference type="EMBL" id="GMA93580.1"/>
    </source>
</evidence>
<dbReference type="Proteomes" id="UP001157034">
    <property type="component" value="Unassembled WGS sequence"/>
</dbReference>